<sequence length="269" mass="28002">MPWQAPGTAEPNPATGWQQTQTPAPWQTPVPGPTPTPWPAPGTAQPNPPTGWQQSSSPWQPAPTGWQPGYPPAGQDQRQHPWASQYPPAGGQPRRARPGWLVPVLAVAGVLVLGAGIFGLVRLADDDSGPTAAPPGLSQATVTPDGQAPGAGGPTSDASGSGVPDEYVGVWAGLHGDVLVILELTEGDVGDVVGSTIYDGYCVEEVTLLSVDPSAVHVHEQADPGSSCSDEDITLTLDDEGNLTLRYDSIPAEDERAWIHLTRPDTTST</sequence>
<keyword evidence="4" id="KW-1185">Reference proteome</keyword>
<comment type="caution">
    <text evidence="3">The sequence shown here is derived from an EMBL/GenBank/DDBJ whole genome shotgun (WGS) entry which is preliminary data.</text>
</comment>
<evidence type="ECO:0000256" key="1">
    <source>
        <dbReference type="SAM" id="MobiDB-lite"/>
    </source>
</evidence>
<protein>
    <submittedName>
        <fullName evidence="3">Uncharacterized protein</fullName>
    </submittedName>
</protein>
<feature type="compositionally biased region" description="Low complexity" evidence="1">
    <location>
        <begin position="13"/>
        <end position="25"/>
    </location>
</feature>
<dbReference type="AlphaFoldDB" id="A0A937RC71"/>
<accession>A0A937RC71</accession>
<keyword evidence="2" id="KW-1133">Transmembrane helix</keyword>
<reference evidence="3" key="1">
    <citation type="submission" date="2020-12" db="EMBL/GenBank/DDBJ databases">
        <title>Genomic characterization of non-nitrogen-fixing Frankia strains.</title>
        <authorList>
            <person name="Carlos-Shanley C."/>
            <person name="Guerra T."/>
            <person name="Hahn D."/>
        </authorList>
    </citation>
    <scope>NUCLEOTIDE SEQUENCE</scope>
    <source>
        <strain evidence="3">CN6</strain>
    </source>
</reference>
<feature type="region of interest" description="Disordered" evidence="1">
    <location>
        <begin position="1"/>
        <end position="94"/>
    </location>
</feature>
<keyword evidence="2" id="KW-0812">Transmembrane</keyword>
<dbReference type="Proteomes" id="UP000604475">
    <property type="component" value="Unassembled WGS sequence"/>
</dbReference>
<evidence type="ECO:0000313" key="4">
    <source>
        <dbReference type="Proteomes" id="UP000604475"/>
    </source>
</evidence>
<feature type="transmembrane region" description="Helical" evidence="2">
    <location>
        <begin position="100"/>
        <end position="121"/>
    </location>
</feature>
<name>A0A937RC71_9ACTN</name>
<feature type="compositionally biased region" description="Pro residues" evidence="1">
    <location>
        <begin position="26"/>
        <end position="40"/>
    </location>
</feature>
<dbReference type="EMBL" id="JAEACQ010000229">
    <property type="protein sequence ID" value="MBL7629433.1"/>
    <property type="molecule type" value="Genomic_DNA"/>
</dbReference>
<organism evidence="3 4">
    <name type="scientific">Frankia nepalensis</name>
    <dbReference type="NCBI Taxonomy" id="1836974"/>
    <lineage>
        <taxon>Bacteria</taxon>
        <taxon>Bacillati</taxon>
        <taxon>Actinomycetota</taxon>
        <taxon>Actinomycetes</taxon>
        <taxon>Frankiales</taxon>
        <taxon>Frankiaceae</taxon>
        <taxon>Frankia</taxon>
    </lineage>
</organism>
<feature type="compositionally biased region" description="Polar residues" evidence="1">
    <location>
        <begin position="50"/>
        <end position="59"/>
    </location>
</feature>
<evidence type="ECO:0000313" key="3">
    <source>
        <dbReference type="EMBL" id="MBL7629433.1"/>
    </source>
</evidence>
<gene>
    <name evidence="3" type="ORF">I7412_20135</name>
</gene>
<evidence type="ECO:0000256" key="2">
    <source>
        <dbReference type="SAM" id="Phobius"/>
    </source>
</evidence>
<keyword evidence="2" id="KW-0472">Membrane</keyword>
<feature type="region of interest" description="Disordered" evidence="1">
    <location>
        <begin position="128"/>
        <end position="162"/>
    </location>
</feature>
<proteinExistence type="predicted"/>
<dbReference type="RefSeq" id="WP_203000875.1">
    <property type="nucleotide sequence ID" value="NZ_JADWYU010000111.1"/>
</dbReference>